<accession>A0ABV1H1U8</accession>
<gene>
    <name evidence="1" type="ORF">WMO46_15160</name>
</gene>
<proteinExistence type="predicted"/>
<dbReference type="Proteomes" id="UP001460202">
    <property type="component" value="Unassembled WGS sequence"/>
</dbReference>
<sequence>MKKILLATLFAGLFIFVWAQKAPKKPFYAPDGNCIAVVASIQDNTSPVVDNAEVLIVSDKIELKGKVKRYEVDSPFCFYEFDDVEFKDSIYIKVTHPDFYIYEAKIAAANFRGKHVALLKRKAAK</sequence>
<organism evidence="1 2">
    <name type="scientific">Alistipes intestinihominis</name>
    <dbReference type="NCBI Taxonomy" id="3133172"/>
    <lineage>
        <taxon>Bacteria</taxon>
        <taxon>Pseudomonadati</taxon>
        <taxon>Bacteroidota</taxon>
        <taxon>Bacteroidia</taxon>
        <taxon>Bacteroidales</taxon>
        <taxon>Rikenellaceae</taxon>
        <taxon>Alistipes</taxon>
    </lineage>
</organism>
<name>A0ABV1H1U8_9BACT</name>
<protein>
    <recommendedName>
        <fullName evidence="3">DUF4369 domain-containing protein</fullName>
    </recommendedName>
</protein>
<evidence type="ECO:0000313" key="1">
    <source>
        <dbReference type="EMBL" id="MEQ2546282.1"/>
    </source>
</evidence>
<dbReference type="RefSeq" id="WP_195498053.1">
    <property type="nucleotide sequence ID" value="NZ_JBBMFL010000028.1"/>
</dbReference>
<reference evidence="1 2" key="1">
    <citation type="submission" date="2024-03" db="EMBL/GenBank/DDBJ databases">
        <title>Human intestinal bacterial collection.</title>
        <authorList>
            <person name="Pauvert C."/>
            <person name="Hitch T.C.A."/>
            <person name="Clavel T."/>
        </authorList>
    </citation>
    <scope>NUCLEOTIDE SEQUENCE [LARGE SCALE GENOMIC DNA]</scope>
    <source>
        <strain evidence="1 2">CLA-KB-H122</strain>
    </source>
</reference>
<evidence type="ECO:0000313" key="2">
    <source>
        <dbReference type="Proteomes" id="UP001460202"/>
    </source>
</evidence>
<dbReference type="EMBL" id="JBBMFL010000028">
    <property type="protein sequence ID" value="MEQ2546282.1"/>
    <property type="molecule type" value="Genomic_DNA"/>
</dbReference>
<comment type="caution">
    <text evidence="1">The sequence shown here is derived from an EMBL/GenBank/DDBJ whole genome shotgun (WGS) entry which is preliminary data.</text>
</comment>
<evidence type="ECO:0008006" key="3">
    <source>
        <dbReference type="Google" id="ProtNLM"/>
    </source>
</evidence>
<keyword evidence="2" id="KW-1185">Reference proteome</keyword>